<proteinExistence type="predicted"/>
<dbReference type="Proteomes" id="UP000184447">
    <property type="component" value="Unassembled WGS sequence"/>
</dbReference>
<name>A0A1M5U4A4_9CLOT</name>
<sequence length="188" mass="22189">MIYEKEEFKDVIANISSRELDILILDAKYTSDFNFRMKNLTKEIMGEGKLNIELSVIFNTEGEIALIDETIIGKYISDAYAIKICKYYKTKDIQLLIEKIIESNEKSKEDFIKISYYILYETMEEIFESVKYKKELINHYGQYFGIKDYEKEDKSIILVILSILYDINKFLNFDRNTLGILSKIILSK</sequence>
<gene>
    <name evidence="1" type="ORF">SAMN02745207_01569</name>
</gene>
<evidence type="ECO:0000313" key="1">
    <source>
        <dbReference type="EMBL" id="SHH57784.1"/>
    </source>
</evidence>
<dbReference type="STRING" id="1121316.SAMN02745207_01569"/>
<dbReference type="OrthoDB" id="1924089at2"/>
<dbReference type="EMBL" id="FQXM01000007">
    <property type="protein sequence ID" value="SHH57784.1"/>
    <property type="molecule type" value="Genomic_DNA"/>
</dbReference>
<protein>
    <submittedName>
        <fullName evidence="1">Uncharacterized protein</fullName>
    </submittedName>
</protein>
<dbReference type="AlphaFoldDB" id="A0A1M5U4A4"/>
<accession>A0A1M5U4A4</accession>
<dbReference type="RefSeq" id="WP_073337885.1">
    <property type="nucleotide sequence ID" value="NZ_FQXM01000007.1"/>
</dbReference>
<keyword evidence="2" id="KW-1185">Reference proteome</keyword>
<reference evidence="1 2" key="1">
    <citation type="submission" date="2016-11" db="EMBL/GenBank/DDBJ databases">
        <authorList>
            <person name="Jaros S."/>
            <person name="Januszkiewicz K."/>
            <person name="Wedrychowicz H."/>
        </authorList>
    </citation>
    <scope>NUCLEOTIDE SEQUENCE [LARGE SCALE GENOMIC DNA]</scope>
    <source>
        <strain evidence="1 2">DSM 8605</strain>
    </source>
</reference>
<evidence type="ECO:0000313" key="2">
    <source>
        <dbReference type="Proteomes" id="UP000184447"/>
    </source>
</evidence>
<organism evidence="1 2">
    <name type="scientific">Clostridium grantii DSM 8605</name>
    <dbReference type="NCBI Taxonomy" id="1121316"/>
    <lineage>
        <taxon>Bacteria</taxon>
        <taxon>Bacillati</taxon>
        <taxon>Bacillota</taxon>
        <taxon>Clostridia</taxon>
        <taxon>Eubacteriales</taxon>
        <taxon>Clostridiaceae</taxon>
        <taxon>Clostridium</taxon>
    </lineage>
</organism>